<feature type="region of interest" description="Disordered" evidence="3">
    <location>
        <begin position="170"/>
        <end position="313"/>
    </location>
</feature>
<dbReference type="Pfam" id="PF13181">
    <property type="entry name" value="TPR_8"/>
    <property type="match status" value="1"/>
</dbReference>
<feature type="region of interest" description="Disordered" evidence="3">
    <location>
        <begin position="332"/>
        <end position="431"/>
    </location>
</feature>
<keyword evidence="5" id="KW-1185">Reference proteome</keyword>
<evidence type="ECO:0008006" key="6">
    <source>
        <dbReference type="Google" id="ProtNLM"/>
    </source>
</evidence>
<dbReference type="Pfam" id="PF13432">
    <property type="entry name" value="TPR_16"/>
    <property type="match status" value="1"/>
</dbReference>
<dbReference type="PANTHER" id="PTHR45153:SF1">
    <property type="entry name" value="TETRATRICOPEPTIDE REPEAT PROTEIN 16"/>
    <property type="match status" value="1"/>
</dbReference>
<dbReference type="OrthoDB" id="1926212at2759"/>
<feature type="repeat" description="TPR" evidence="1">
    <location>
        <begin position="555"/>
        <end position="588"/>
    </location>
</feature>
<feature type="compositionally biased region" description="Basic and acidic residues" evidence="3">
    <location>
        <begin position="35"/>
        <end position="61"/>
    </location>
</feature>
<feature type="compositionally biased region" description="Basic and acidic residues" evidence="3">
    <location>
        <begin position="240"/>
        <end position="255"/>
    </location>
</feature>
<evidence type="ECO:0000256" key="2">
    <source>
        <dbReference type="SAM" id="Coils"/>
    </source>
</evidence>
<organism evidence="4 5">
    <name type="scientific">Patiria miniata</name>
    <name type="common">Bat star</name>
    <name type="synonym">Asterina miniata</name>
    <dbReference type="NCBI Taxonomy" id="46514"/>
    <lineage>
        <taxon>Eukaryota</taxon>
        <taxon>Metazoa</taxon>
        <taxon>Echinodermata</taxon>
        <taxon>Eleutherozoa</taxon>
        <taxon>Asterozoa</taxon>
        <taxon>Asteroidea</taxon>
        <taxon>Valvatacea</taxon>
        <taxon>Valvatida</taxon>
        <taxon>Asterinidae</taxon>
        <taxon>Patiria</taxon>
    </lineage>
</organism>
<protein>
    <recommendedName>
        <fullName evidence="6">Tetratricopeptide repeat protein 16</fullName>
    </recommendedName>
</protein>
<dbReference type="EnsemblMetazoa" id="XM_038207758.1">
    <property type="protein sequence ID" value="XP_038063686.1"/>
    <property type="gene ID" value="LOC119734321"/>
</dbReference>
<feature type="region of interest" description="Disordered" evidence="3">
    <location>
        <begin position="939"/>
        <end position="960"/>
    </location>
</feature>
<feature type="compositionally biased region" description="Basic and acidic residues" evidence="3">
    <location>
        <begin position="395"/>
        <end position="420"/>
    </location>
</feature>
<evidence type="ECO:0000256" key="3">
    <source>
        <dbReference type="SAM" id="MobiDB-lite"/>
    </source>
</evidence>
<evidence type="ECO:0000256" key="1">
    <source>
        <dbReference type="PROSITE-ProRule" id="PRU00339"/>
    </source>
</evidence>
<proteinExistence type="predicted"/>
<dbReference type="SMART" id="SM00028">
    <property type="entry name" value="TPR"/>
    <property type="match status" value="9"/>
</dbReference>
<feature type="compositionally biased region" description="Polar residues" evidence="3">
    <location>
        <begin position="1"/>
        <end position="25"/>
    </location>
</feature>
<dbReference type="InterPro" id="IPR011990">
    <property type="entry name" value="TPR-like_helical_dom_sf"/>
</dbReference>
<evidence type="ECO:0000313" key="5">
    <source>
        <dbReference type="Proteomes" id="UP000887568"/>
    </source>
</evidence>
<keyword evidence="1" id="KW-0802">TPR repeat</keyword>
<dbReference type="Gene3D" id="1.25.40.10">
    <property type="entry name" value="Tetratricopeptide repeat domain"/>
    <property type="match status" value="5"/>
</dbReference>
<evidence type="ECO:0000313" key="4">
    <source>
        <dbReference type="EnsemblMetazoa" id="XP_038063686.1"/>
    </source>
</evidence>
<dbReference type="SUPFAM" id="SSF48452">
    <property type="entry name" value="TPR-like"/>
    <property type="match status" value="2"/>
</dbReference>
<dbReference type="Proteomes" id="UP000887568">
    <property type="component" value="Unplaced"/>
</dbReference>
<accession>A0A914AJF1</accession>
<sequence length="984" mass="109737">MEGTTEMTEGNQQMTCEETTASQVTHIDVDNPQDEALHVDSSPSRKDEKEILTDSDNKISEEAGSTSEQSENQSSEQQQQSSPSSNMEASKLGSPVERPDGLADGKEDYTITEKGVIEPEESVAQERTSQQLGDASPDIENADTLVDENQEKKLTVTLNLEADVVDADIQEDVSTTDDKSRLDTNDQVFPKEVGDSAVEGSESTSPLVAIPPSELNEAKEAGSVPGVDKVQPLVSDPTQESDRRISVTESAKEPSDSVTPSKPDTPETGISINTRGDPGLQSRLTTPHPPSRPWLDRPLTQASNSTEFTYDEKKDFRTPDYEYAQTPLYSVRGDSALRQERRALSRGDSTKSVTFADDLMGRRSAKARGVEEEAEDASSDGENDVGTPDVEREETESGFKDEATEEVKGEDVTEEKKEETDSGDLFPTAVSEEKIEEAKLKRKERAASDAALKEQRLVGLFGEPRLEERRSMEDVVGSKAREHFDKGCVLLSELRHGQAVVCFDKAINLCPREVRYYLMRAEAYLQMCDFQSAILNFKKACVLAPDNDAYYTRLAFVYYFQGQTLFDQCLFAEALESFSRASEMRPEVIGYHTRSVACLAALQRHGECLALVNKRLEVEHNNPDLYIMRARLHELFRNRSLCYYDLKDAIALDPGRAEASALMRQLEAKAEDSRAHAVRLQLQGKLKEAMHKITNAVETNPAVADYHLLRGALHRRLHDYNAAIDDFLLALDKTDHNEQNRVYLEAQRQLLLTYNDFAVECFLGGHFEEAIILLNKAIKGEKREKGLYINRGDCFFRLNELHFALADYHQALELDNTDWTIRSRIASIHSEFGLMDYEEHSYKEAEARFTVAIQHNPRVGSYFISRAKVRFMLENHGGARHDLLVTLHIEPNNEEILSLLPRLFPGKPISDIMKSKAARQAKAEVENAVVTASPVRLPTLNGDAASKEEQPSSPSQAKAQAGAAAKQVTFALAAATPLVRWCRT</sequence>
<name>A0A914AJF1_PATMI</name>
<feature type="repeat" description="TPR" evidence="1">
    <location>
        <begin position="514"/>
        <end position="547"/>
    </location>
</feature>
<feature type="compositionally biased region" description="Acidic residues" evidence="3">
    <location>
        <begin position="372"/>
        <end position="383"/>
    </location>
</feature>
<dbReference type="InterPro" id="IPR019734">
    <property type="entry name" value="TPR_rpt"/>
</dbReference>
<dbReference type="PANTHER" id="PTHR45153">
    <property type="entry name" value="TETRATRICOPEPTIDE REPEAT PROTEIN 16"/>
    <property type="match status" value="1"/>
</dbReference>
<feature type="repeat" description="TPR" evidence="1">
    <location>
        <begin position="785"/>
        <end position="818"/>
    </location>
</feature>
<dbReference type="RefSeq" id="XP_038063686.1">
    <property type="nucleotide sequence ID" value="XM_038207758.1"/>
</dbReference>
<feature type="compositionally biased region" description="Basic and acidic residues" evidence="3">
    <location>
        <begin position="97"/>
        <end position="117"/>
    </location>
</feature>
<dbReference type="EnsemblMetazoa" id="XM_038207759.1">
    <property type="protein sequence ID" value="XP_038063687.1"/>
    <property type="gene ID" value="LOC119734321"/>
</dbReference>
<dbReference type="PROSITE" id="PS50005">
    <property type="entry name" value="TPR"/>
    <property type="match status" value="3"/>
</dbReference>
<keyword evidence="2" id="KW-0175">Coiled coil</keyword>
<feature type="compositionally biased region" description="Polar residues" evidence="3">
    <location>
        <begin position="256"/>
        <end position="274"/>
    </location>
</feature>
<dbReference type="GeneID" id="119734321"/>
<feature type="compositionally biased region" description="Basic and acidic residues" evidence="3">
    <location>
        <begin position="335"/>
        <end position="349"/>
    </location>
</feature>
<feature type="coiled-coil region" evidence="2">
    <location>
        <begin position="656"/>
        <end position="683"/>
    </location>
</feature>
<feature type="compositionally biased region" description="Low complexity" evidence="3">
    <location>
        <begin position="951"/>
        <end position="960"/>
    </location>
</feature>
<feature type="region of interest" description="Disordered" evidence="3">
    <location>
        <begin position="1"/>
        <end position="141"/>
    </location>
</feature>
<dbReference type="AlphaFoldDB" id="A0A914AJF1"/>
<dbReference type="RefSeq" id="XP_038063687.1">
    <property type="nucleotide sequence ID" value="XM_038207759.1"/>
</dbReference>
<reference evidence="4" key="1">
    <citation type="submission" date="2022-11" db="UniProtKB">
        <authorList>
            <consortium name="EnsemblMetazoa"/>
        </authorList>
    </citation>
    <scope>IDENTIFICATION</scope>
</reference>
<feature type="compositionally biased region" description="Low complexity" evidence="3">
    <location>
        <begin position="65"/>
        <end position="85"/>
    </location>
</feature>